<keyword evidence="14" id="KW-1185">Reference proteome</keyword>
<dbReference type="GO" id="GO:0045132">
    <property type="term" value="P:meiotic chromosome segregation"/>
    <property type="evidence" value="ECO:0007669"/>
    <property type="project" value="InterPro"/>
</dbReference>
<feature type="compositionally biased region" description="Low complexity" evidence="10">
    <location>
        <begin position="841"/>
        <end position="860"/>
    </location>
</feature>
<evidence type="ECO:0000259" key="12">
    <source>
        <dbReference type="Pfam" id="PF07558"/>
    </source>
</evidence>
<feature type="compositionally biased region" description="Polar residues" evidence="10">
    <location>
        <begin position="562"/>
        <end position="580"/>
    </location>
</feature>
<feature type="coiled-coil region" evidence="9">
    <location>
        <begin position="266"/>
        <end position="300"/>
    </location>
</feature>
<feature type="compositionally biased region" description="Polar residues" evidence="10">
    <location>
        <begin position="433"/>
        <end position="451"/>
    </location>
</feature>
<evidence type="ECO:0000256" key="10">
    <source>
        <dbReference type="SAM" id="MobiDB-lite"/>
    </source>
</evidence>
<dbReference type="GeneID" id="69038321"/>
<evidence type="ECO:0000313" key="13">
    <source>
        <dbReference type="EMBL" id="EEH05989.1"/>
    </source>
</evidence>
<feature type="compositionally biased region" description="Polar residues" evidence="10">
    <location>
        <begin position="786"/>
        <end position="798"/>
    </location>
</feature>
<name>C0NQM5_AJECG</name>
<protein>
    <submittedName>
        <fullName evidence="13">Shugoshin</fullName>
    </submittedName>
</protein>
<evidence type="ECO:0000256" key="2">
    <source>
        <dbReference type="ARBA" id="ARBA00010845"/>
    </source>
</evidence>
<keyword evidence="3" id="KW-0158">Chromosome</keyword>
<accession>C0NQM5</accession>
<feature type="domain" description="Shugoshin C-terminal" evidence="11">
    <location>
        <begin position="677"/>
        <end position="699"/>
    </location>
</feature>
<dbReference type="GO" id="GO:0005634">
    <property type="term" value="C:nucleus"/>
    <property type="evidence" value="ECO:0007669"/>
    <property type="project" value="InterPro"/>
</dbReference>
<dbReference type="InterPro" id="IPR011515">
    <property type="entry name" value="Shugoshin_C"/>
</dbReference>
<evidence type="ECO:0000259" key="11">
    <source>
        <dbReference type="Pfam" id="PF07557"/>
    </source>
</evidence>
<evidence type="ECO:0000256" key="6">
    <source>
        <dbReference type="ARBA" id="ARBA00023054"/>
    </source>
</evidence>
<feature type="domain" description="Shugoshin N-terminal coiled-coil" evidence="12">
    <location>
        <begin position="244"/>
        <end position="288"/>
    </location>
</feature>
<organism evidence="13 14">
    <name type="scientific">Ajellomyces capsulatus (strain G186AR / H82 / ATCC MYA-2454 / RMSCC 2432)</name>
    <name type="common">Darling's disease fungus</name>
    <name type="synonym">Histoplasma capsulatum</name>
    <dbReference type="NCBI Taxonomy" id="447093"/>
    <lineage>
        <taxon>Eukaryota</taxon>
        <taxon>Fungi</taxon>
        <taxon>Dikarya</taxon>
        <taxon>Ascomycota</taxon>
        <taxon>Pezizomycotina</taxon>
        <taxon>Eurotiomycetes</taxon>
        <taxon>Eurotiomycetidae</taxon>
        <taxon>Onygenales</taxon>
        <taxon>Ajellomycetaceae</taxon>
        <taxon>Histoplasma</taxon>
    </lineage>
</organism>
<comment type="subcellular location">
    <subcellularLocation>
        <location evidence="1">Chromosome</location>
        <location evidence="1">Centromere</location>
    </subcellularLocation>
</comment>
<comment type="similarity">
    <text evidence="2">Belongs to the shugoshin family.</text>
</comment>
<dbReference type="InterPro" id="IPR011516">
    <property type="entry name" value="Shugoshin_N"/>
</dbReference>
<dbReference type="GO" id="GO:0000779">
    <property type="term" value="C:condensed chromosome, centromeric region"/>
    <property type="evidence" value="ECO:0007669"/>
    <property type="project" value="UniProtKB-ARBA"/>
</dbReference>
<dbReference type="HOGENOM" id="CLU_013723_0_0_1"/>
<dbReference type="STRING" id="447093.C0NQM5"/>
<evidence type="ECO:0000256" key="8">
    <source>
        <dbReference type="ARBA" id="ARBA00023328"/>
    </source>
</evidence>
<dbReference type="GO" id="GO:0051301">
    <property type="term" value="P:cell division"/>
    <property type="evidence" value="ECO:0007669"/>
    <property type="project" value="UniProtKB-KW"/>
</dbReference>
<dbReference type="RefSeq" id="XP_045286470.1">
    <property type="nucleotide sequence ID" value="XM_045432354.1"/>
</dbReference>
<dbReference type="EMBL" id="GG663369">
    <property type="protein sequence ID" value="EEH05989.1"/>
    <property type="molecule type" value="Genomic_DNA"/>
</dbReference>
<keyword evidence="7" id="KW-0131">Cell cycle</keyword>
<evidence type="ECO:0000256" key="5">
    <source>
        <dbReference type="ARBA" id="ARBA00022829"/>
    </source>
</evidence>
<feature type="region of interest" description="Disordered" evidence="10">
    <location>
        <begin position="399"/>
        <end position="497"/>
    </location>
</feature>
<keyword evidence="4" id="KW-0132">Cell division</keyword>
<feature type="region of interest" description="Disordered" evidence="10">
    <location>
        <begin position="783"/>
        <end position="906"/>
    </location>
</feature>
<feature type="compositionally biased region" description="Polar residues" evidence="10">
    <location>
        <begin position="408"/>
        <end position="422"/>
    </location>
</feature>
<sequence length="943" mass="105196">MESSQHLIIYIHAQASGSFQIFAMCLAIRLGFEPVLTEEGFVVGRFSQFPFCRYEDRVHLQQLLWLNIYNQPLSSICDANAPLTSRSCLRFSSSSFLDAIRAARGDDCCEERGLIEDWRREEEVPAEENAVGLDIAFQHSMRKQRQLDLFGATRQIHDESNVEISPTFSNDLRLQRSRNQNSGIITIWLIFNRFPNLPIINVPTSFVLFHSSFTSFDSTIDSSQPTTMARLNDLPAAAESVESLKRRFIRQNREIARANSIQSLRIRTLESEVSRLLVENAALREEAIAANQELEKLKHDGQLGCEIDNLKSQLDAKLAEFGSLIADLGSLPRRRGLLSKPKRRSIDGEFQISPETARRRSLMKAARQVTDESRLPAIMEDKFYPRLTLESEDFADLVGIEGGENDSPGVTSTPIPQPTMSKTMDPPADEESSTISTANENPIQPSPSMSNLGARRSKRDSSLLNSTPRSKDVETNEQDFVPIHISKSGSKRKLSVRDDDDLMSQPFNHHDDFQYTRLAGASNYTSRHTSVEFEKTPTKTNASKPESRKVERTTVRRALGPKSTNITQRTSSPTKKNSGTGDWEKDIPKPNPKLPRNRSHDAIDKSIRAVPSTIKQTKQDVVDINIMPEQPPAEENRDITHSLLAEGDTTSFASTNPSETRLEPRDTSPVPAIGMTRPPRRSRGSISYAEPNLRDKMRRPTKELVDAVSGDARFRRSSKSDLDLAKERCGEGNSHDSYASSMAYNDSCASFLGGKDRNMMIDLPSNVTANRKRRTLSANKFDFVTTPETGPSTSSVAISTLMAGSKGRSNRERDVSESSVDYEQDVGLRNSSTRTSRRHSSNPATSGTHSRSRRSQSSTTLAKENAVDAEAVLESARVKASNKRSDDYHQYASSSSTTSSSNLRSMKGASEFDHDVFLDGHEGASDVKRVERLATSRRRSMML</sequence>
<feature type="region of interest" description="Disordered" evidence="10">
    <location>
        <begin position="646"/>
        <end position="687"/>
    </location>
</feature>
<gene>
    <name evidence="13" type="ORF">HCBG_05305</name>
</gene>
<keyword evidence="8" id="KW-0137">Centromere</keyword>
<feature type="compositionally biased region" description="Polar residues" evidence="10">
    <location>
        <begin position="648"/>
        <end position="659"/>
    </location>
</feature>
<dbReference type="AlphaFoldDB" id="C0NQM5"/>
<keyword evidence="5" id="KW-0159">Chromosome partition</keyword>
<evidence type="ECO:0000256" key="7">
    <source>
        <dbReference type="ARBA" id="ARBA00023306"/>
    </source>
</evidence>
<evidence type="ECO:0000256" key="3">
    <source>
        <dbReference type="ARBA" id="ARBA00022454"/>
    </source>
</evidence>
<evidence type="ECO:0000256" key="4">
    <source>
        <dbReference type="ARBA" id="ARBA00022618"/>
    </source>
</evidence>
<dbReference type="VEuPathDB" id="FungiDB:I7I50_03996"/>
<feature type="region of interest" description="Disordered" evidence="10">
    <location>
        <begin position="527"/>
        <end position="599"/>
    </location>
</feature>
<evidence type="ECO:0000256" key="9">
    <source>
        <dbReference type="SAM" id="Coils"/>
    </source>
</evidence>
<dbReference type="Pfam" id="PF07558">
    <property type="entry name" value="Shugoshin_N"/>
    <property type="match status" value="1"/>
</dbReference>
<dbReference type="Pfam" id="PF07557">
    <property type="entry name" value="Shugoshin_C"/>
    <property type="match status" value="1"/>
</dbReference>
<evidence type="ECO:0000313" key="14">
    <source>
        <dbReference type="Proteomes" id="UP000001631"/>
    </source>
</evidence>
<evidence type="ECO:0000256" key="1">
    <source>
        <dbReference type="ARBA" id="ARBA00004584"/>
    </source>
</evidence>
<feature type="compositionally biased region" description="Basic and acidic residues" evidence="10">
    <location>
        <begin position="545"/>
        <end position="554"/>
    </location>
</feature>
<dbReference type="Proteomes" id="UP000001631">
    <property type="component" value="Unassembled WGS sequence"/>
</dbReference>
<keyword evidence="6 9" id="KW-0175">Coiled coil</keyword>
<proteinExistence type="inferred from homology"/>
<reference evidence="13" key="1">
    <citation type="submission" date="2009-02" db="EMBL/GenBank/DDBJ databases">
        <title>The Genome Sequence of Ajellomyces capsulatus strain G186AR.</title>
        <authorList>
            <consortium name="The Broad Institute Genome Sequencing Platform"/>
            <person name="Champion M."/>
            <person name="Cuomo C."/>
            <person name="Ma L.-J."/>
            <person name="Henn M.R."/>
            <person name="Sil A."/>
            <person name="Goldman B."/>
            <person name="Young S.K."/>
            <person name="Kodira C.D."/>
            <person name="Zeng Q."/>
            <person name="Koehrsen M."/>
            <person name="Alvarado L."/>
            <person name="Berlin A."/>
            <person name="Borenstein D."/>
            <person name="Chen Z."/>
            <person name="Engels R."/>
            <person name="Freedman E."/>
            <person name="Gellesch M."/>
            <person name="Goldberg J."/>
            <person name="Griggs A."/>
            <person name="Gujja S."/>
            <person name="Heiman D."/>
            <person name="Hepburn T."/>
            <person name="Howarth C."/>
            <person name="Jen D."/>
            <person name="Larson L."/>
            <person name="Lewis B."/>
            <person name="Mehta T."/>
            <person name="Park D."/>
            <person name="Pearson M."/>
            <person name="Roberts A."/>
            <person name="Saif S."/>
            <person name="Shea T."/>
            <person name="Shenoy N."/>
            <person name="Sisk P."/>
            <person name="Stolte C."/>
            <person name="Sykes S."/>
            <person name="Walk T."/>
            <person name="White J."/>
            <person name="Yandava C."/>
            <person name="Klein B."/>
            <person name="McEwen J.G."/>
            <person name="Puccia R."/>
            <person name="Goldman G.H."/>
            <person name="Felipe M.S."/>
            <person name="Nino-Vega G."/>
            <person name="San-Blas G."/>
            <person name="Taylor J."/>
            <person name="Mendoza L."/>
            <person name="Galagan J."/>
            <person name="Nusbaum C."/>
            <person name="Birren B."/>
        </authorList>
    </citation>
    <scope>NUCLEOTIDE SEQUENCE</scope>
    <source>
        <strain evidence="13">G186AR</strain>
    </source>
</reference>
<dbReference type="InParanoid" id="C0NQM5"/>